<feature type="region of interest" description="Disordered" evidence="3">
    <location>
        <begin position="720"/>
        <end position="756"/>
    </location>
</feature>
<gene>
    <name evidence="4" type="ORF">PCON_12163</name>
</gene>
<dbReference type="AlphaFoldDB" id="U4L7H0"/>
<feature type="region of interest" description="Disordered" evidence="3">
    <location>
        <begin position="1"/>
        <end position="51"/>
    </location>
</feature>
<accession>U4L7H0</accession>
<keyword evidence="1" id="KW-0880">Kelch repeat</keyword>
<evidence type="ECO:0000256" key="3">
    <source>
        <dbReference type="SAM" id="MobiDB-lite"/>
    </source>
</evidence>
<evidence type="ECO:0000256" key="2">
    <source>
        <dbReference type="ARBA" id="ARBA00022737"/>
    </source>
</evidence>
<dbReference type="Gene3D" id="3.30.710.10">
    <property type="entry name" value="Potassium Channel Kv1.1, Chain A"/>
    <property type="match status" value="1"/>
</dbReference>
<dbReference type="STRING" id="1076935.U4L7H0"/>
<dbReference type="Proteomes" id="UP000018144">
    <property type="component" value="Unassembled WGS sequence"/>
</dbReference>
<proteinExistence type="predicted"/>
<dbReference type="PANTHER" id="PTHR43503">
    <property type="entry name" value="MCG48959-RELATED"/>
    <property type="match status" value="1"/>
</dbReference>
<dbReference type="PANTHER" id="PTHR43503:SF2">
    <property type="entry name" value="NEGATIVE REGULATOR OF SPORULATION MDS3-RELATED"/>
    <property type="match status" value="1"/>
</dbReference>
<dbReference type="OrthoDB" id="10001928at2759"/>
<dbReference type="GO" id="GO:0045454">
    <property type="term" value="P:cell redox homeostasis"/>
    <property type="evidence" value="ECO:0007669"/>
    <property type="project" value="TreeGrafter"/>
</dbReference>
<dbReference type="EMBL" id="HF935720">
    <property type="protein sequence ID" value="CCX12569.1"/>
    <property type="molecule type" value="Genomic_DNA"/>
</dbReference>
<evidence type="ECO:0000313" key="4">
    <source>
        <dbReference type="EMBL" id="CCX12569.1"/>
    </source>
</evidence>
<organism evidence="4 5">
    <name type="scientific">Pyronema omphalodes (strain CBS 100304)</name>
    <name type="common">Pyronema confluens</name>
    <dbReference type="NCBI Taxonomy" id="1076935"/>
    <lineage>
        <taxon>Eukaryota</taxon>
        <taxon>Fungi</taxon>
        <taxon>Dikarya</taxon>
        <taxon>Ascomycota</taxon>
        <taxon>Pezizomycotina</taxon>
        <taxon>Pezizomycetes</taxon>
        <taxon>Pezizales</taxon>
        <taxon>Pyronemataceae</taxon>
        <taxon>Pyronema</taxon>
    </lineage>
</organism>
<reference evidence="4 5" key="1">
    <citation type="journal article" date="2013" name="PLoS Genet.">
        <title>The genome and development-dependent transcriptomes of Pyronema confluens: a window into fungal evolution.</title>
        <authorList>
            <person name="Traeger S."/>
            <person name="Altegoer F."/>
            <person name="Freitag M."/>
            <person name="Gabaldon T."/>
            <person name="Kempken F."/>
            <person name="Kumar A."/>
            <person name="Marcet-Houben M."/>
            <person name="Poggeler S."/>
            <person name="Stajich J.E."/>
            <person name="Nowrousian M."/>
        </authorList>
    </citation>
    <scope>NUCLEOTIDE SEQUENCE [LARGE SCALE GENOMIC DNA]</scope>
    <source>
        <strain evidence="5">CBS 100304</strain>
        <tissue evidence="4">Vegetative mycelium</tissue>
    </source>
</reference>
<dbReference type="Gene3D" id="2.120.10.80">
    <property type="entry name" value="Kelch-type beta propeller"/>
    <property type="match status" value="2"/>
</dbReference>
<dbReference type="OMA" id="DMADMEF"/>
<feature type="compositionally biased region" description="Basic and acidic residues" evidence="3">
    <location>
        <begin position="733"/>
        <end position="743"/>
    </location>
</feature>
<keyword evidence="2" id="KW-0677">Repeat</keyword>
<dbReference type="SUPFAM" id="SSF117281">
    <property type="entry name" value="Kelch motif"/>
    <property type="match status" value="1"/>
</dbReference>
<evidence type="ECO:0000256" key="1">
    <source>
        <dbReference type="ARBA" id="ARBA00022441"/>
    </source>
</evidence>
<feature type="compositionally biased region" description="Low complexity" evidence="3">
    <location>
        <begin position="30"/>
        <end position="47"/>
    </location>
</feature>
<dbReference type="eggNOG" id="KOG0379">
    <property type="taxonomic scope" value="Eukaryota"/>
</dbReference>
<sequence>MSASVLSSDPARSSTPTQSSTTGIPGSNVPGASAPGPSNSSSGGPPSQNFSTLVSTILKTTGKEPAPLVGPSTTIVNDVLYVFGGRALQSRATPKLTNDMYALDLVTRVWKKLETRGQIPPPRYFHSVCALGDSKLVCFGGMSPAAGAGSEAANATGDGTQQAPGTVADTPEVMVMSDIHVFDIPTYTWTFIPAIDPPEGRYAHCATILPSSSFYSQADGVAQVLENSHRLDGYGGAEMVVVGGQDSANHYIEEINVFNLRSLQWISKAPLARSCGAYRSVVAPLGNRLAVSQIGAGTDASGQAEGGHNQALKEPGAMLIYSNYNFLDVKLALQLRLPDGTLEDRPMNGPHTPPGLRFPNGGVLDNHFVVSGTYLTSSKQEYALWALDLRTLVWSRIDAGQVFTNGSWNRGVVWNRRSSFLILGNKNRSLVDDYNHRRINFSNLCKVDLEAFGLYENWRNQSHPAVQKTYSPAAEEFGKMFMQMPELCDMEFICLEGETIPVNSRLVAKRWGQYFIDLLNNTKNDSDRAVSIATITPASFAGSSAASTLTGDKRDAFLPTPANYNPLDRPRALYFPHSQPIVAALTEFLYTGSLPPPGDTSVQAPILCSLLQIARPYRIEGLLEATVERIHQQLDGKNAAAVFNAAATAAGSGSGIEAVYNYNPAEDVKEDKGEEESGEHTVAMPPLPGSYEDDEWWESVNIIGLQKRGLRGLMEGRRMRERGKSIGGPGARPDMEKEKDKMQGLEGGMRGMNMGN</sequence>
<protein>
    <submittedName>
        <fullName evidence="4">Similar to Protein ral2 acc. no. P15258</fullName>
    </submittedName>
</protein>
<dbReference type="InterPro" id="IPR015915">
    <property type="entry name" value="Kelch-typ_b-propeller"/>
</dbReference>
<name>U4L7H0_PYROM</name>
<keyword evidence="5" id="KW-1185">Reference proteome</keyword>
<dbReference type="InterPro" id="IPR011333">
    <property type="entry name" value="SKP1/BTB/POZ_sf"/>
</dbReference>
<dbReference type="GO" id="GO:0005739">
    <property type="term" value="C:mitochondrion"/>
    <property type="evidence" value="ECO:0007669"/>
    <property type="project" value="TreeGrafter"/>
</dbReference>
<dbReference type="GO" id="GO:0005829">
    <property type="term" value="C:cytosol"/>
    <property type="evidence" value="ECO:0007669"/>
    <property type="project" value="TreeGrafter"/>
</dbReference>
<feature type="compositionally biased region" description="Polar residues" evidence="3">
    <location>
        <begin position="1"/>
        <end position="25"/>
    </location>
</feature>
<evidence type="ECO:0000313" key="5">
    <source>
        <dbReference type="Proteomes" id="UP000018144"/>
    </source>
</evidence>
<dbReference type="Pfam" id="PF24681">
    <property type="entry name" value="Kelch_KLHDC2_KLHL20_DRC7"/>
    <property type="match status" value="1"/>
</dbReference>
<feature type="region of interest" description="Disordered" evidence="3">
    <location>
        <begin position="668"/>
        <end position="687"/>
    </location>
</feature>